<dbReference type="Proteomes" id="UP000308600">
    <property type="component" value="Unassembled WGS sequence"/>
</dbReference>
<gene>
    <name evidence="1" type="ORF">BDN72DRAFT_748608</name>
</gene>
<feature type="non-terminal residue" evidence="1">
    <location>
        <position position="1"/>
    </location>
</feature>
<dbReference type="EMBL" id="ML208348">
    <property type="protein sequence ID" value="TFK68607.1"/>
    <property type="molecule type" value="Genomic_DNA"/>
</dbReference>
<proteinExistence type="predicted"/>
<evidence type="ECO:0000313" key="1">
    <source>
        <dbReference type="EMBL" id="TFK68607.1"/>
    </source>
</evidence>
<protein>
    <submittedName>
        <fullName evidence="1">Uncharacterized protein</fullName>
    </submittedName>
</protein>
<keyword evidence="2" id="KW-1185">Reference proteome</keyword>
<organism evidence="1 2">
    <name type="scientific">Pluteus cervinus</name>
    <dbReference type="NCBI Taxonomy" id="181527"/>
    <lineage>
        <taxon>Eukaryota</taxon>
        <taxon>Fungi</taxon>
        <taxon>Dikarya</taxon>
        <taxon>Basidiomycota</taxon>
        <taxon>Agaricomycotina</taxon>
        <taxon>Agaricomycetes</taxon>
        <taxon>Agaricomycetidae</taxon>
        <taxon>Agaricales</taxon>
        <taxon>Pluteineae</taxon>
        <taxon>Pluteaceae</taxon>
        <taxon>Pluteus</taxon>
    </lineage>
</organism>
<accession>A0ACD3ASL5</accession>
<sequence>INDEQDDWAKWLPSAEFAYNNRKSEVTGFSPFVILSGYHPHSSFVWPSRIATESVHDWLNHMWKVRDEVSAALNKSKKSMERSADMADEYKPGDSVLIHGGNI</sequence>
<feature type="non-terminal residue" evidence="1">
    <location>
        <position position="103"/>
    </location>
</feature>
<reference evidence="1 2" key="1">
    <citation type="journal article" date="2019" name="Nat. Ecol. Evol.">
        <title>Megaphylogeny resolves global patterns of mushroom evolution.</title>
        <authorList>
            <person name="Varga T."/>
            <person name="Krizsan K."/>
            <person name="Foldi C."/>
            <person name="Dima B."/>
            <person name="Sanchez-Garcia M."/>
            <person name="Sanchez-Ramirez S."/>
            <person name="Szollosi G.J."/>
            <person name="Szarkandi J.G."/>
            <person name="Papp V."/>
            <person name="Albert L."/>
            <person name="Andreopoulos W."/>
            <person name="Angelini C."/>
            <person name="Antonin V."/>
            <person name="Barry K.W."/>
            <person name="Bougher N.L."/>
            <person name="Buchanan P."/>
            <person name="Buyck B."/>
            <person name="Bense V."/>
            <person name="Catcheside P."/>
            <person name="Chovatia M."/>
            <person name="Cooper J."/>
            <person name="Damon W."/>
            <person name="Desjardin D."/>
            <person name="Finy P."/>
            <person name="Geml J."/>
            <person name="Haridas S."/>
            <person name="Hughes K."/>
            <person name="Justo A."/>
            <person name="Karasinski D."/>
            <person name="Kautmanova I."/>
            <person name="Kiss B."/>
            <person name="Kocsube S."/>
            <person name="Kotiranta H."/>
            <person name="LaButti K.M."/>
            <person name="Lechner B.E."/>
            <person name="Liimatainen K."/>
            <person name="Lipzen A."/>
            <person name="Lukacs Z."/>
            <person name="Mihaltcheva S."/>
            <person name="Morgado L.N."/>
            <person name="Niskanen T."/>
            <person name="Noordeloos M.E."/>
            <person name="Ohm R.A."/>
            <person name="Ortiz-Santana B."/>
            <person name="Ovrebo C."/>
            <person name="Racz N."/>
            <person name="Riley R."/>
            <person name="Savchenko A."/>
            <person name="Shiryaev A."/>
            <person name="Soop K."/>
            <person name="Spirin V."/>
            <person name="Szebenyi C."/>
            <person name="Tomsovsky M."/>
            <person name="Tulloss R.E."/>
            <person name="Uehling J."/>
            <person name="Grigoriev I.V."/>
            <person name="Vagvolgyi C."/>
            <person name="Papp T."/>
            <person name="Martin F.M."/>
            <person name="Miettinen O."/>
            <person name="Hibbett D.S."/>
            <person name="Nagy L.G."/>
        </authorList>
    </citation>
    <scope>NUCLEOTIDE SEQUENCE [LARGE SCALE GENOMIC DNA]</scope>
    <source>
        <strain evidence="1 2">NL-1719</strain>
    </source>
</reference>
<name>A0ACD3ASL5_9AGAR</name>
<evidence type="ECO:0000313" key="2">
    <source>
        <dbReference type="Proteomes" id="UP000308600"/>
    </source>
</evidence>